<accession>A0ABW2GBD7</accession>
<keyword evidence="3" id="KW-1185">Reference proteome</keyword>
<feature type="region of interest" description="Disordered" evidence="1">
    <location>
        <begin position="1"/>
        <end position="71"/>
    </location>
</feature>
<dbReference type="EMBL" id="JBHSZO010000004">
    <property type="protein sequence ID" value="MFC7217324.1"/>
    <property type="molecule type" value="Genomic_DNA"/>
</dbReference>
<feature type="compositionally biased region" description="Basic and acidic residues" evidence="1">
    <location>
        <begin position="47"/>
        <end position="58"/>
    </location>
</feature>
<sequence>MSMIDKLKQKLKGHEKHVSQAVDKAGDLVDRKTHGKYRKHVDTAQAKVKEQLGKDGGKDGGMGGGGATPPR</sequence>
<comment type="caution">
    <text evidence="2">The sequence shown here is derived from an EMBL/GenBank/DDBJ whole genome shotgun (WGS) entry which is preliminary data.</text>
</comment>
<name>A0ABW2GBD7_9ACTN</name>
<organism evidence="2 3">
    <name type="scientific">Streptomyces polyrhachis</name>
    <dbReference type="NCBI Taxonomy" id="1282885"/>
    <lineage>
        <taxon>Bacteria</taxon>
        <taxon>Bacillati</taxon>
        <taxon>Actinomycetota</taxon>
        <taxon>Actinomycetes</taxon>
        <taxon>Kitasatosporales</taxon>
        <taxon>Streptomycetaceae</taxon>
        <taxon>Streptomyces</taxon>
    </lineage>
</organism>
<evidence type="ECO:0000313" key="3">
    <source>
        <dbReference type="Proteomes" id="UP001596413"/>
    </source>
</evidence>
<protein>
    <submittedName>
        <fullName evidence="2">Antitoxin</fullName>
    </submittedName>
</protein>
<evidence type="ECO:0000313" key="2">
    <source>
        <dbReference type="EMBL" id="MFC7217324.1"/>
    </source>
</evidence>
<evidence type="ECO:0000256" key="1">
    <source>
        <dbReference type="SAM" id="MobiDB-lite"/>
    </source>
</evidence>
<dbReference type="RefSeq" id="WP_386411931.1">
    <property type="nucleotide sequence ID" value="NZ_JBHSZO010000004.1"/>
</dbReference>
<proteinExistence type="predicted"/>
<reference evidence="3" key="1">
    <citation type="journal article" date="2019" name="Int. J. Syst. Evol. Microbiol.">
        <title>The Global Catalogue of Microorganisms (GCM) 10K type strain sequencing project: providing services to taxonomists for standard genome sequencing and annotation.</title>
        <authorList>
            <consortium name="The Broad Institute Genomics Platform"/>
            <consortium name="The Broad Institute Genome Sequencing Center for Infectious Disease"/>
            <person name="Wu L."/>
            <person name="Ma J."/>
        </authorList>
    </citation>
    <scope>NUCLEOTIDE SEQUENCE [LARGE SCALE GENOMIC DNA]</scope>
    <source>
        <strain evidence="3">CGMCC 1.13681</strain>
    </source>
</reference>
<dbReference type="Pfam" id="PF14013">
    <property type="entry name" value="MT0933_antitox"/>
    <property type="match status" value="1"/>
</dbReference>
<feature type="compositionally biased region" description="Gly residues" evidence="1">
    <location>
        <begin position="59"/>
        <end position="71"/>
    </location>
</feature>
<gene>
    <name evidence="2" type="ORF">ACFQLX_03935</name>
</gene>
<dbReference type="InterPro" id="IPR028037">
    <property type="entry name" value="Antitoxin_Rv0909/MT0933"/>
</dbReference>
<dbReference type="Proteomes" id="UP001596413">
    <property type="component" value="Unassembled WGS sequence"/>
</dbReference>